<dbReference type="eggNOG" id="COG0813">
    <property type="taxonomic scope" value="Bacteria"/>
</dbReference>
<feature type="binding site" description="in other chain" evidence="5">
    <location>
        <begin position="87"/>
        <end position="90"/>
    </location>
    <ligand>
        <name>phosphate</name>
        <dbReference type="ChEBI" id="CHEBI:43474"/>
        <note>ligand shared between dimeric partners</note>
    </ligand>
</feature>
<feature type="binding site" description="in other chain" evidence="5">
    <location>
        <position position="20"/>
    </location>
    <ligand>
        <name>phosphate</name>
        <dbReference type="ChEBI" id="CHEBI:43474"/>
        <note>ligand shared between dimeric partners</note>
    </ligand>
</feature>
<dbReference type="AlphaFoldDB" id="D3LT28"/>
<comment type="catalytic activity">
    <reaction evidence="4">
        <text>uridine + phosphate = alpha-D-ribose 1-phosphate + uracil</text>
        <dbReference type="Rhea" id="RHEA:24388"/>
        <dbReference type="ChEBI" id="CHEBI:16704"/>
        <dbReference type="ChEBI" id="CHEBI:17568"/>
        <dbReference type="ChEBI" id="CHEBI:43474"/>
        <dbReference type="ChEBI" id="CHEBI:57720"/>
        <dbReference type="EC" id="2.4.2.3"/>
    </reaction>
</comment>
<evidence type="ECO:0000313" key="8">
    <source>
        <dbReference type="EMBL" id="EGL42340.1"/>
    </source>
</evidence>
<feature type="binding site" description="in other chain" evidence="5">
    <location>
        <begin position="179"/>
        <end position="181"/>
    </location>
    <ligand>
        <name>a purine D-ribonucleoside</name>
        <dbReference type="ChEBI" id="CHEBI:142355"/>
        <note>ligand shared between dimeric partners</note>
    </ligand>
</feature>
<name>D3LT28_9FIRM</name>
<protein>
    <recommendedName>
        <fullName evidence="5">Purine nucleoside phosphorylase DeoD-type</fullName>
        <shortName evidence="5">PNP</shortName>
        <ecNumber evidence="5">2.4.2.1</ecNumber>
    </recommendedName>
</protein>
<gene>
    <name evidence="5 7" type="primary">deoD</name>
    <name evidence="7" type="ORF">HMPREF0889_0014</name>
    <name evidence="8" type="ORF">HMPREF1039_0780</name>
</gene>
<dbReference type="GO" id="GO:0005829">
    <property type="term" value="C:cytosol"/>
    <property type="evidence" value="ECO:0007669"/>
    <property type="project" value="TreeGrafter"/>
</dbReference>
<dbReference type="PROSITE" id="PS01232">
    <property type="entry name" value="PNP_UDP_1"/>
    <property type="match status" value="1"/>
</dbReference>
<feature type="domain" description="Nucleoside phosphorylase" evidence="6">
    <location>
        <begin position="16"/>
        <end position="234"/>
    </location>
</feature>
<dbReference type="InterPro" id="IPR018016">
    <property type="entry name" value="Nucleoside_phosphorylase_CS"/>
</dbReference>
<dbReference type="EMBL" id="AFIJ01000004">
    <property type="protein sequence ID" value="EGL42340.1"/>
    <property type="molecule type" value="Genomic_DNA"/>
</dbReference>
<dbReference type="Pfam" id="PF01048">
    <property type="entry name" value="PNP_UDP_1"/>
    <property type="match status" value="1"/>
</dbReference>
<dbReference type="NCBIfam" id="TIGR00107">
    <property type="entry name" value="deoD"/>
    <property type="match status" value="1"/>
</dbReference>
<dbReference type="HAMAP" id="MF_01627">
    <property type="entry name" value="Pur_nucleosid_phosp"/>
    <property type="match status" value="1"/>
</dbReference>
<dbReference type="STRING" id="699218.HMPREF0889_0014"/>
<dbReference type="EMBL" id="ADGP01000008">
    <property type="protein sequence ID" value="EFD94598.1"/>
    <property type="molecule type" value="Genomic_DNA"/>
</dbReference>
<organism evidence="7 9">
    <name type="scientific">Megasphaera lornae</name>
    <dbReference type="NCBI Taxonomy" id="1000568"/>
    <lineage>
        <taxon>Bacteria</taxon>
        <taxon>Bacillati</taxon>
        <taxon>Bacillota</taxon>
        <taxon>Negativicutes</taxon>
        <taxon>Veillonellales</taxon>
        <taxon>Veillonellaceae</taxon>
        <taxon>Megasphaera</taxon>
    </lineage>
</organism>
<dbReference type="PANTHER" id="PTHR43691">
    <property type="entry name" value="URIDINE PHOSPHORYLASE"/>
    <property type="match status" value="1"/>
</dbReference>
<evidence type="ECO:0000256" key="1">
    <source>
        <dbReference type="ARBA" id="ARBA00010456"/>
    </source>
</evidence>
<accession>D3LT28</accession>
<dbReference type="Gene3D" id="3.40.50.1580">
    <property type="entry name" value="Nucleoside phosphorylase domain"/>
    <property type="match status" value="1"/>
</dbReference>
<dbReference type="SUPFAM" id="SSF53167">
    <property type="entry name" value="Purine and uridine phosphorylases"/>
    <property type="match status" value="1"/>
</dbReference>
<dbReference type="OrthoDB" id="9772602at2"/>
<comment type="catalytic activity">
    <reaction evidence="5">
        <text>a purine 2'-deoxy-D-ribonucleoside + phosphate = a purine nucleobase + 2-deoxy-alpha-D-ribose 1-phosphate</text>
        <dbReference type="Rhea" id="RHEA:36431"/>
        <dbReference type="ChEBI" id="CHEBI:26386"/>
        <dbReference type="ChEBI" id="CHEBI:43474"/>
        <dbReference type="ChEBI" id="CHEBI:57259"/>
        <dbReference type="ChEBI" id="CHEBI:142361"/>
        <dbReference type="EC" id="2.4.2.1"/>
    </reaction>
</comment>
<dbReference type="Proteomes" id="UP000004018">
    <property type="component" value="Unassembled WGS sequence"/>
</dbReference>
<dbReference type="GO" id="GO:0004850">
    <property type="term" value="F:uridine phosphorylase activity"/>
    <property type="evidence" value="ECO:0007669"/>
    <property type="project" value="UniProtKB-EC"/>
</dbReference>
<evidence type="ECO:0000256" key="2">
    <source>
        <dbReference type="ARBA" id="ARBA00022676"/>
    </source>
</evidence>
<dbReference type="GO" id="GO:0006152">
    <property type="term" value="P:purine nucleoside catabolic process"/>
    <property type="evidence" value="ECO:0007669"/>
    <property type="project" value="TreeGrafter"/>
</dbReference>
<feature type="site" description="Important for catalytic activity" evidence="5">
    <location>
        <position position="217"/>
    </location>
</feature>
<dbReference type="GO" id="GO:0004731">
    <property type="term" value="F:purine-nucleoside phosphorylase activity"/>
    <property type="evidence" value="ECO:0007669"/>
    <property type="project" value="UniProtKB-UniRule"/>
</dbReference>
<evidence type="ECO:0000259" key="6">
    <source>
        <dbReference type="Pfam" id="PF01048"/>
    </source>
</evidence>
<comment type="caution">
    <text evidence="7">The sequence shown here is derived from an EMBL/GenBank/DDBJ whole genome shotgun (WGS) entry which is preliminary data.</text>
</comment>
<comment type="function">
    <text evidence="5">Catalyzes the reversible phosphorolytic breakdown of the N-glycosidic bond in the beta-(deoxy)ribonucleoside molecules, with the formation of the corresponding free purine bases and pentose-1-phosphate.</text>
</comment>
<feature type="binding site" description="in other chain" evidence="5">
    <location>
        <position position="24"/>
    </location>
    <ligand>
        <name>phosphate</name>
        <dbReference type="ChEBI" id="CHEBI:43474"/>
        <note>ligand shared between dimeric partners</note>
    </ligand>
</feature>
<evidence type="ECO:0000313" key="7">
    <source>
        <dbReference type="EMBL" id="EFD94598.1"/>
    </source>
</evidence>
<keyword evidence="3 5" id="KW-0808">Transferase</keyword>
<comment type="catalytic activity">
    <reaction evidence="5">
        <text>a purine D-ribonucleoside + phosphate = a purine nucleobase + alpha-D-ribose 1-phosphate</text>
        <dbReference type="Rhea" id="RHEA:19805"/>
        <dbReference type="ChEBI" id="CHEBI:26386"/>
        <dbReference type="ChEBI" id="CHEBI:43474"/>
        <dbReference type="ChEBI" id="CHEBI:57720"/>
        <dbReference type="ChEBI" id="CHEBI:142355"/>
        <dbReference type="EC" id="2.4.2.1"/>
    </reaction>
</comment>
<dbReference type="InterPro" id="IPR004402">
    <property type="entry name" value="DeoD-type"/>
</dbReference>
<dbReference type="InterPro" id="IPR000845">
    <property type="entry name" value="Nucleoside_phosphorylase_d"/>
</dbReference>
<feature type="active site" description="Proton donor" evidence="5">
    <location>
        <position position="204"/>
    </location>
</feature>
<evidence type="ECO:0000256" key="5">
    <source>
        <dbReference type="HAMAP-Rule" id="MF_01627"/>
    </source>
</evidence>
<reference evidence="8 10" key="3">
    <citation type="submission" date="2011-04" db="EMBL/GenBank/DDBJ databases">
        <authorList>
            <person name="Harkins D.M."/>
            <person name="Madupu R."/>
            <person name="Durkin A.S."/>
            <person name="Torralba M."/>
            <person name="Methe B."/>
            <person name="Sutton G.G."/>
            <person name="Nelson K.E."/>
        </authorList>
    </citation>
    <scope>NUCLEOTIDE SEQUENCE [LARGE SCALE GENOMIC DNA]</scope>
    <source>
        <strain evidence="8 10">UPII 199-6</strain>
    </source>
</reference>
<reference evidence="7" key="2">
    <citation type="submission" date="2009-12" db="EMBL/GenBank/DDBJ databases">
        <authorList>
            <person name="Madupu R."/>
            <person name="Durkin A.S."/>
            <person name="Torralba M."/>
            <person name="Methe B."/>
            <person name="Sutton G.G."/>
            <person name="Strausberg R.L."/>
            <person name="Nelson K.E."/>
        </authorList>
    </citation>
    <scope>NUCLEOTIDE SEQUENCE</scope>
    <source>
        <strain evidence="7">28L</strain>
    </source>
</reference>
<feature type="binding site" evidence="5">
    <location>
        <position position="4"/>
    </location>
    <ligand>
        <name>a purine D-ribonucleoside</name>
        <dbReference type="ChEBI" id="CHEBI:142355"/>
        <note>ligand shared between dimeric partners</note>
    </ligand>
</feature>
<proteinExistence type="inferred from homology"/>
<dbReference type="CDD" id="cd09006">
    <property type="entry name" value="PNP_EcPNPI-like"/>
    <property type="match status" value="1"/>
</dbReference>
<sequence>MSLHIAASAGEIAETVLLPGDPLRAEYIAKTFLKDAKCYTKVRNMFGYTGTYKGKKISVQGTGMGIPSISIYVHELIRDYGAKTLIRVGTCGAMRSDIHLREVIIAQGATTDSSIIQNIFGPSIQFAPLADFEVLRTAYEKAVQEHIPVRVGNVISVDRFYDEEINNEKLTQYGIMAVEMETAGLYVAAAKYGVSALGLFTVSDHLLTKEACTAEERQLSFNDMIRIALETAAAV</sequence>
<dbReference type="NCBIfam" id="NF004489">
    <property type="entry name" value="PRK05819.1"/>
    <property type="match status" value="1"/>
</dbReference>
<keyword evidence="2 5" id="KW-0328">Glycosyltransferase</keyword>
<dbReference type="InterPro" id="IPR035994">
    <property type="entry name" value="Nucleoside_phosphorylase_sf"/>
</dbReference>
<evidence type="ECO:0000256" key="4">
    <source>
        <dbReference type="ARBA" id="ARBA00048447"/>
    </source>
</evidence>
<evidence type="ECO:0000313" key="9">
    <source>
        <dbReference type="Proteomes" id="UP000003242"/>
    </source>
</evidence>
<dbReference type="PANTHER" id="PTHR43691:SF11">
    <property type="entry name" value="FI09636P-RELATED"/>
    <property type="match status" value="1"/>
</dbReference>
<reference evidence="9" key="1">
    <citation type="submission" date="2009-12" db="EMBL/GenBank/DDBJ databases">
        <title>Sequence of Clostridiales genomosp. BVAB3 str. UPII9-5.</title>
        <authorList>
            <person name="Madupu R."/>
            <person name="Durkin A.S."/>
            <person name="Torralba M."/>
            <person name="Methe B."/>
            <person name="Sutton G.G."/>
            <person name="Strausberg R.L."/>
            <person name="Nelson K.E."/>
        </authorList>
    </citation>
    <scope>NUCLEOTIDE SEQUENCE [LARGE SCALE GENOMIC DNA]</scope>
    <source>
        <strain evidence="9">28L</strain>
    </source>
</reference>
<dbReference type="EC" id="2.4.2.1" evidence="5"/>
<comment type="subunit">
    <text evidence="5">Homohexamer; trimer of homodimers.</text>
</comment>
<dbReference type="Proteomes" id="UP000003242">
    <property type="component" value="Unassembled WGS sequence"/>
</dbReference>
<evidence type="ECO:0000313" key="10">
    <source>
        <dbReference type="Proteomes" id="UP000004018"/>
    </source>
</evidence>
<feature type="binding site" evidence="5">
    <location>
        <position position="43"/>
    </location>
    <ligand>
        <name>phosphate</name>
        <dbReference type="ChEBI" id="CHEBI:43474"/>
        <note>ligand shared between dimeric partners</note>
    </ligand>
</feature>
<keyword evidence="10" id="KW-1185">Reference proteome</keyword>
<feature type="binding site" description="in other chain" evidence="5">
    <location>
        <begin position="203"/>
        <end position="204"/>
    </location>
    <ligand>
        <name>a purine D-ribonucleoside</name>
        <dbReference type="ChEBI" id="CHEBI:142355"/>
        <note>ligand shared between dimeric partners</note>
    </ligand>
</feature>
<comment type="similarity">
    <text evidence="1 5">Belongs to the PNP/UDP phosphorylase family.</text>
</comment>
<evidence type="ECO:0000256" key="3">
    <source>
        <dbReference type="ARBA" id="ARBA00022679"/>
    </source>
</evidence>
<dbReference type="RefSeq" id="WP_007390347.1">
    <property type="nucleotide sequence ID" value="NZ_ADGP01000008.1"/>
</dbReference>